<evidence type="ECO:0000313" key="2">
    <source>
        <dbReference type="Proteomes" id="UP000249464"/>
    </source>
</evidence>
<organism evidence="1 2">
    <name type="scientific">Microbotryum silenes-dioicae</name>
    <dbReference type="NCBI Taxonomy" id="796604"/>
    <lineage>
        <taxon>Eukaryota</taxon>
        <taxon>Fungi</taxon>
        <taxon>Dikarya</taxon>
        <taxon>Basidiomycota</taxon>
        <taxon>Pucciniomycotina</taxon>
        <taxon>Microbotryomycetes</taxon>
        <taxon>Microbotryales</taxon>
        <taxon>Microbotryaceae</taxon>
        <taxon>Microbotryum</taxon>
    </lineage>
</organism>
<name>A0A2X0MTT9_9BASI</name>
<sequence length="101" mass="11044">MLADPMDVRVNRAIDEWDALYRLDEACTADLAPIASLSFTTWSVFTLAGAHSAHLISISHQAKPISLNRNETIIIVAHICLEAEFPEGLRGESRAGREVVG</sequence>
<evidence type="ECO:0000313" key="1">
    <source>
        <dbReference type="EMBL" id="SGZ32369.1"/>
    </source>
</evidence>
<reference evidence="1 2" key="1">
    <citation type="submission" date="2016-11" db="EMBL/GenBank/DDBJ databases">
        <authorList>
            <person name="Jaros S."/>
            <person name="Januszkiewicz K."/>
            <person name="Wedrychowicz H."/>
        </authorList>
    </citation>
    <scope>NUCLEOTIDE SEQUENCE [LARGE SCALE GENOMIC DNA]</scope>
</reference>
<accession>A0A2X0MTT9</accession>
<keyword evidence="2" id="KW-1185">Reference proteome</keyword>
<dbReference type="Proteomes" id="UP000249464">
    <property type="component" value="Unassembled WGS sequence"/>
</dbReference>
<gene>
    <name evidence="1" type="primary">BQ5605_C040g11864</name>
    <name evidence="1" type="ORF">BQ5605_C040G11864</name>
</gene>
<dbReference type="EMBL" id="FQNC01000118">
    <property type="protein sequence ID" value="SGZ32369.1"/>
    <property type="molecule type" value="Genomic_DNA"/>
</dbReference>
<dbReference type="AlphaFoldDB" id="A0A2X0MTT9"/>
<proteinExistence type="predicted"/>
<protein>
    <submittedName>
        <fullName evidence="1">BQ5605_C040g11864 protein</fullName>
    </submittedName>
</protein>